<feature type="domain" description="Gp5/Type VI secretion system Vgr protein OB-fold" evidence="3">
    <location>
        <begin position="469"/>
        <end position="518"/>
    </location>
</feature>
<evidence type="ECO:0000256" key="1">
    <source>
        <dbReference type="ARBA" id="ARBA00005558"/>
    </source>
</evidence>
<evidence type="ECO:0000259" key="4">
    <source>
        <dbReference type="Pfam" id="PF10106"/>
    </source>
</evidence>
<evidence type="ECO:0000313" key="7">
    <source>
        <dbReference type="Proteomes" id="UP000502415"/>
    </source>
</evidence>
<dbReference type="SUPFAM" id="SSF69255">
    <property type="entry name" value="gp5 N-terminal domain-like"/>
    <property type="match status" value="1"/>
</dbReference>
<feature type="region of interest" description="Disordered" evidence="2">
    <location>
        <begin position="278"/>
        <end position="314"/>
    </location>
</feature>
<dbReference type="SUPFAM" id="SSF69349">
    <property type="entry name" value="Phage fibre proteins"/>
    <property type="match status" value="1"/>
</dbReference>
<evidence type="ECO:0000256" key="2">
    <source>
        <dbReference type="SAM" id="MobiDB-lite"/>
    </source>
</evidence>
<dbReference type="Pfam" id="PF04717">
    <property type="entry name" value="Phage_base_V"/>
    <property type="match status" value="1"/>
</dbReference>
<evidence type="ECO:0000313" key="6">
    <source>
        <dbReference type="EMBL" id="QJE02018.1"/>
    </source>
</evidence>
<protein>
    <submittedName>
        <fullName evidence="6">Type VI secretion system tip protein VgrG</fullName>
    </submittedName>
</protein>
<comment type="similarity">
    <text evidence="1">Belongs to the VgrG protein family.</text>
</comment>
<gene>
    <name evidence="6" type="ORF">HH212_19990</name>
</gene>
<dbReference type="InterPro" id="IPR037026">
    <property type="entry name" value="Vgr_OB-fold_dom_sf"/>
</dbReference>
<dbReference type="Pfam" id="PF13296">
    <property type="entry name" value="T6SS_Vgr"/>
    <property type="match status" value="1"/>
</dbReference>
<dbReference type="AlphaFoldDB" id="A0A7Z2VZ04"/>
<evidence type="ECO:0000259" key="5">
    <source>
        <dbReference type="Pfam" id="PF13296"/>
    </source>
</evidence>
<dbReference type="Gene3D" id="4.10.220.110">
    <property type="match status" value="1"/>
</dbReference>
<dbReference type="Gene3D" id="2.40.50.230">
    <property type="entry name" value="Gp5 N-terminal domain"/>
    <property type="match status" value="1"/>
</dbReference>
<dbReference type="NCBIfam" id="TIGR01646">
    <property type="entry name" value="vgr_GE"/>
    <property type="match status" value="1"/>
</dbReference>
<dbReference type="EMBL" id="CP051685">
    <property type="protein sequence ID" value="QJE02018.1"/>
    <property type="molecule type" value="Genomic_DNA"/>
</dbReference>
<dbReference type="Gene3D" id="2.30.110.50">
    <property type="match status" value="1"/>
</dbReference>
<dbReference type="Pfam" id="PF05954">
    <property type="entry name" value="Phage_GPD"/>
    <property type="match status" value="1"/>
</dbReference>
<dbReference type="Pfam" id="PF10106">
    <property type="entry name" value="DUF2345"/>
    <property type="match status" value="1"/>
</dbReference>
<keyword evidence="7" id="KW-1185">Reference proteome</keyword>
<proteinExistence type="inferred from homology"/>
<sequence>MDTPLPSASLPSAMPALDALFGTGLAQRDRLVTLAGSQDGALPQALMAERVQGREGVNELYAFEVDALSTSTDLDLDAFLGEELTVTLLQPDGSRRAWHGLCTEAAWLGADGGVARYRLRLEPALALLRLRRDSWIFQDKDVCRIVTELLADYPQVRFAFDVTQALAPRAICTQYRESDLDFLVRLLASEGLSWRFEHDQPDDQSESADGQARHRLVIFDSRARLPDMPGNAALRFHGVRAADSDDAIDRFGARRRAQANTVAIGSWDPAQLLAPAAEQTSSLDAGDLPAAQVYDGSGERSASGAPHGGTPGAHSGLMLQALELDNKLFEGTGAVRRLAAGHRFSLTQHARYPDGDNGFTVLWAEHEARNNFTAQIRTAAAGALENGTYRNRFGCVRDSVAIVPAATAAPAPITAPGPQTALVVGVANAVATTDREHRVRIQFPWQRGQAPNAGGLFHDTDDSGSAPGDERAGTWVRVAEALAGPNWGSQFTPRIGTEVLVDFIEGDVDRPLVVAQLYTGADLPPFSAGVDSGANHAGTLSGIHSHAFDGAGWNQWQLDDTPGQVRTRLASSSAATQLNLGYLVRQPPGSSQRGAYRGSGFELRTDAWAVARGAEGVLLTTAARSDAVSTQMDAAEALARLRAGHELAQALLDDATTQHALSSKDAQAAHAATADLLDPTIKGKYGGDVNGQPALKAQPGTRELDTQAPVERFGAPLVALDAAAGVNWATPASTVLFAGQHLQWSAPGDLHLAAGATVSAVAASAATWFSHEGGIQAIAANGPVSLQAHTDQLEILADQSVTVISVNQDIEVKAGKKIVLQAGQASVTLEGGDITFACPGHFTVKGVQHVFDGGAHGYTELAPLPSELAASAVPLVSASRFSQQIDIGSMLRNDPELMGASYEIWTAGEKPELLAAGNIDSAYQSTRIFTEKPEEIEIIIGENEWTSYTHMPSEDDE</sequence>
<dbReference type="NCBIfam" id="TIGR03361">
    <property type="entry name" value="VI_Rhs_Vgr"/>
    <property type="match status" value="1"/>
</dbReference>
<evidence type="ECO:0000259" key="3">
    <source>
        <dbReference type="Pfam" id="PF04717"/>
    </source>
</evidence>
<dbReference type="InterPro" id="IPR017847">
    <property type="entry name" value="T6SS_RhsGE_Vgr_subset"/>
</dbReference>
<feature type="domain" description="Putative type VI secretion system Rhs element associated Vgr" evidence="5">
    <location>
        <begin position="548"/>
        <end position="655"/>
    </location>
</feature>
<dbReference type="RefSeq" id="WP_170204105.1">
    <property type="nucleotide sequence ID" value="NZ_CP051685.1"/>
</dbReference>
<dbReference type="KEGG" id="mfy:HH212_19990"/>
<feature type="domain" description="DUF2345" evidence="4">
    <location>
        <begin position="707"/>
        <end position="855"/>
    </location>
</feature>
<organism evidence="6 7">
    <name type="scientific">Massilia forsythiae</name>
    <dbReference type="NCBI Taxonomy" id="2728020"/>
    <lineage>
        <taxon>Bacteria</taxon>
        <taxon>Pseudomonadati</taxon>
        <taxon>Pseudomonadota</taxon>
        <taxon>Betaproteobacteria</taxon>
        <taxon>Burkholderiales</taxon>
        <taxon>Oxalobacteraceae</taxon>
        <taxon>Telluria group</taxon>
        <taxon>Massilia</taxon>
    </lineage>
</organism>
<dbReference type="Gene3D" id="3.55.50.10">
    <property type="entry name" value="Baseplate protein-like domains"/>
    <property type="match status" value="1"/>
</dbReference>
<name>A0A7Z2VZ04_9BURK</name>
<dbReference type="Proteomes" id="UP000502415">
    <property type="component" value="Chromosome"/>
</dbReference>
<dbReference type="InterPro" id="IPR028244">
    <property type="entry name" value="T6SS_Rhs_Vgr_dom"/>
</dbReference>
<accession>A0A7Z2VZ04</accession>
<dbReference type="InterPro" id="IPR006531">
    <property type="entry name" value="Gp5/Vgr_OB"/>
</dbReference>
<dbReference type="InterPro" id="IPR006533">
    <property type="entry name" value="T6SS_Vgr_RhsGE"/>
</dbReference>
<dbReference type="InterPro" id="IPR018769">
    <property type="entry name" value="VgrG2_DUF2345"/>
</dbReference>
<dbReference type="SUPFAM" id="SSF69279">
    <property type="entry name" value="Phage tail proteins"/>
    <property type="match status" value="2"/>
</dbReference>
<reference evidence="6 7" key="1">
    <citation type="submission" date="2020-04" db="EMBL/GenBank/DDBJ databases">
        <title>Genome sequencing of novel species.</title>
        <authorList>
            <person name="Heo J."/>
            <person name="Kim S.-J."/>
            <person name="Kim J.-S."/>
            <person name="Hong S.-B."/>
            <person name="Kwon S.-W."/>
        </authorList>
    </citation>
    <scope>NUCLEOTIDE SEQUENCE [LARGE SCALE GENOMIC DNA]</scope>
    <source>
        <strain evidence="6 7">GN2-R2</strain>
    </source>
</reference>